<dbReference type="InterPro" id="IPR050333">
    <property type="entry name" value="SLRP"/>
</dbReference>
<feature type="region of interest" description="Disordered" evidence="3">
    <location>
        <begin position="1"/>
        <end position="24"/>
    </location>
</feature>
<dbReference type="Gene3D" id="3.80.10.10">
    <property type="entry name" value="Ribonuclease Inhibitor"/>
    <property type="match status" value="2"/>
</dbReference>
<accession>A0ABN9M294</accession>
<comment type="caution">
    <text evidence="4">The sequence shown here is derived from an EMBL/GenBank/DDBJ whole genome shotgun (WGS) entry which is preliminary data.</text>
</comment>
<name>A0ABN9M294_9NEOB</name>
<evidence type="ECO:0000313" key="5">
    <source>
        <dbReference type="Proteomes" id="UP001176940"/>
    </source>
</evidence>
<keyword evidence="2" id="KW-0677">Repeat</keyword>
<dbReference type="PROSITE" id="PS51450">
    <property type="entry name" value="LRR"/>
    <property type="match status" value="1"/>
</dbReference>
<dbReference type="InterPro" id="IPR003591">
    <property type="entry name" value="Leu-rich_rpt_typical-subtyp"/>
</dbReference>
<evidence type="ECO:0000313" key="4">
    <source>
        <dbReference type="EMBL" id="CAJ0955459.1"/>
    </source>
</evidence>
<evidence type="ECO:0000256" key="2">
    <source>
        <dbReference type="ARBA" id="ARBA00022737"/>
    </source>
</evidence>
<keyword evidence="1" id="KW-0433">Leucine-rich repeat</keyword>
<dbReference type="InterPro" id="IPR001611">
    <property type="entry name" value="Leu-rich_rpt"/>
</dbReference>
<reference evidence="4" key="1">
    <citation type="submission" date="2023-07" db="EMBL/GenBank/DDBJ databases">
        <authorList>
            <person name="Stuckert A."/>
        </authorList>
    </citation>
    <scope>NUCLEOTIDE SEQUENCE</scope>
</reference>
<dbReference type="PANTHER" id="PTHR45712:SF3">
    <property type="entry name" value="OSTEOMODULIN"/>
    <property type="match status" value="1"/>
</dbReference>
<dbReference type="SUPFAM" id="SSF52058">
    <property type="entry name" value="L domain-like"/>
    <property type="match status" value="1"/>
</dbReference>
<dbReference type="SMART" id="SM00369">
    <property type="entry name" value="LRR_TYP"/>
    <property type="match status" value="2"/>
</dbReference>
<dbReference type="Pfam" id="PF13855">
    <property type="entry name" value="LRR_8"/>
    <property type="match status" value="1"/>
</dbReference>
<keyword evidence="5" id="KW-1185">Reference proteome</keyword>
<dbReference type="InterPro" id="IPR032675">
    <property type="entry name" value="LRR_dom_sf"/>
</dbReference>
<protein>
    <submittedName>
        <fullName evidence="4">Uncharacterized protein</fullName>
    </submittedName>
</protein>
<sequence>MLHQKVNSSGYGQQGKNSRDPLFGEPLSPIMQSLEVLHLGYNAISNLQELQLSRLRNLKSLFLQDSPVSGAECHVTDLELADIADQIAQAGKSLSILSALPIQQLVAVTQGNEISQVEGLEGLQLLQELVLDHNRIKMITETSFAKQSCLVSLRMEENRLRDVNNLLPLVKLKKLFIGFNKIQVKCEVLVIA</sequence>
<proteinExistence type="predicted"/>
<gene>
    <name evidence="4" type="ORF">RIMI_LOCUS15156942</name>
</gene>
<organism evidence="4 5">
    <name type="scientific">Ranitomeya imitator</name>
    <name type="common">mimic poison frog</name>
    <dbReference type="NCBI Taxonomy" id="111125"/>
    <lineage>
        <taxon>Eukaryota</taxon>
        <taxon>Metazoa</taxon>
        <taxon>Chordata</taxon>
        <taxon>Craniata</taxon>
        <taxon>Vertebrata</taxon>
        <taxon>Euteleostomi</taxon>
        <taxon>Amphibia</taxon>
        <taxon>Batrachia</taxon>
        <taxon>Anura</taxon>
        <taxon>Neobatrachia</taxon>
        <taxon>Hyloidea</taxon>
        <taxon>Dendrobatidae</taxon>
        <taxon>Dendrobatinae</taxon>
        <taxon>Ranitomeya</taxon>
    </lineage>
</organism>
<dbReference type="Proteomes" id="UP001176940">
    <property type="component" value="Unassembled WGS sequence"/>
</dbReference>
<feature type="compositionally biased region" description="Polar residues" evidence="3">
    <location>
        <begin position="1"/>
        <end position="16"/>
    </location>
</feature>
<dbReference type="PANTHER" id="PTHR45712">
    <property type="entry name" value="AGAP008170-PA"/>
    <property type="match status" value="1"/>
</dbReference>
<dbReference type="EMBL" id="CAUEEQ010040284">
    <property type="protein sequence ID" value="CAJ0955459.1"/>
    <property type="molecule type" value="Genomic_DNA"/>
</dbReference>
<evidence type="ECO:0000256" key="3">
    <source>
        <dbReference type="SAM" id="MobiDB-lite"/>
    </source>
</evidence>
<evidence type="ECO:0000256" key="1">
    <source>
        <dbReference type="ARBA" id="ARBA00022614"/>
    </source>
</evidence>